<name>A0A131YB73_IXORI</name>
<dbReference type="InterPro" id="IPR029063">
    <property type="entry name" value="SAM-dependent_MTases_sf"/>
</dbReference>
<dbReference type="AlphaFoldDB" id="A0A131YB73"/>
<keyword evidence="5" id="KW-0963">Cytoplasm</keyword>
<organism evidence="9">
    <name type="scientific">Ixodes ricinus</name>
    <name type="common">Common tick</name>
    <name type="synonym">Acarus ricinus</name>
    <dbReference type="NCBI Taxonomy" id="34613"/>
    <lineage>
        <taxon>Eukaryota</taxon>
        <taxon>Metazoa</taxon>
        <taxon>Ecdysozoa</taxon>
        <taxon>Arthropoda</taxon>
        <taxon>Chelicerata</taxon>
        <taxon>Arachnida</taxon>
        <taxon>Acari</taxon>
        <taxon>Parasitiformes</taxon>
        <taxon>Ixodida</taxon>
        <taxon>Ixodoidea</taxon>
        <taxon>Ixodidae</taxon>
        <taxon>Ixodinae</taxon>
        <taxon>Ixodes</taxon>
    </lineage>
</organism>
<dbReference type="PANTHER" id="PTHR10259:SF11">
    <property type="entry name" value="THIOPURINE S-METHYLTRANSFERASE"/>
    <property type="match status" value="1"/>
</dbReference>
<accession>A0A131YB73</accession>
<comment type="subcellular location">
    <subcellularLocation>
        <location evidence="2">Cytoplasm</location>
    </subcellularLocation>
</comment>
<evidence type="ECO:0000256" key="4">
    <source>
        <dbReference type="ARBA" id="ARBA00011905"/>
    </source>
</evidence>
<dbReference type="EMBL" id="GEFM01000116">
    <property type="protein sequence ID" value="JAP75680.1"/>
    <property type="molecule type" value="mRNA"/>
</dbReference>
<evidence type="ECO:0000313" key="9">
    <source>
        <dbReference type="EMBL" id="JAP75680.1"/>
    </source>
</evidence>
<evidence type="ECO:0000256" key="3">
    <source>
        <dbReference type="ARBA" id="ARBA00008145"/>
    </source>
</evidence>
<keyword evidence="7" id="KW-0808">Transferase</keyword>
<dbReference type="GO" id="GO:0032259">
    <property type="term" value="P:methylation"/>
    <property type="evidence" value="ECO:0007669"/>
    <property type="project" value="UniProtKB-KW"/>
</dbReference>
<evidence type="ECO:0000256" key="7">
    <source>
        <dbReference type="ARBA" id="ARBA00022679"/>
    </source>
</evidence>
<proteinExistence type="evidence at transcript level"/>
<dbReference type="EC" id="2.1.1.67" evidence="4"/>
<evidence type="ECO:0000256" key="5">
    <source>
        <dbReference type="ARBA" id="ARBA00022490"/>
    </source>
</evidence>
<evidence type="ECO:0000256" key="8">
    <source>
        <dbReference type="ARBA" id="ARBA00022691"/>
    </source>
</evidence>
<dbReference type="FunFam" id="3.40.50.150:FF:000101">
    <property type="entry name" value="Thiopurine S-methyltransferase"/>
    <property type="match status" value="1"/>
</dbReference>
<dbReference type="InterPro" id="IPR008854">
    <property type="entry name" value="TPMT"/>
</dbReference>
<dbReference type="Gene3D" id="3.40.50.150">
    <property type="entry name" value="Vaccinia Virus protein VP39"/>
    <property type="match status" value="1"/>
</dbReference>
<dbReference type="GO" id="GO:0008119">
    <property type="term" value="F:thiopurine S-methyltransferase activity"/>
    <property type="evidence" value="ECO:0007669"/>
    <property type="project" value="UniProtKB-EC"/>
</dbReference>
<evidence type="ECO:0000256" key="6">
    <source>
        <dbReference type="ARBA" id="ARBA00022603"/>
    </source>
</evidence>
<dbReference type="Pfam" id="PF05724">
    <property type="entry name" value="TPMT"/>
    <property type="match status" value="1"/>
</dbReference>
<evidence type="ECO:0000256" key="1">
    <source>
        <dbReference type="ARBA" id="ARBA00000903"/>
    </source>
</evidence>
<comment type="catalytic activity">
    <reaction evidence="1">
        <text>S-adenosyl-L-methionine + a thiopurine = S-adenosyl-L-homocysteine + a thiopurine S-methylether.</text>
        <dbReference type="EC" id="2.1.1.67"/>
    </reaction>
</comment>
<comment type="similarity">
    <text evidence="3">Belongs to the class I-like SAM-binding methyltransferase superfamily. TPMT family.</text>
</comment>
<protein>
    <recommendedName>
        <fullName evidence="4">thiopurine S-methyltransferase</fullName>
        <ecNumber evidence="4">2.1.1.67</ecNumber>
    </recommendedName>
</protein>
<sequence>MTGTDGKFDMPQFEYWTNRWNSGDTPWQRDGVYPLLEKNQGVIFAGKQDAQVYVPMCGKAADLKWFYDKGHRVVGVEFVEAVARSFFIDNSLTFDEAECPVLKCKIFQTPDKRLRIFVCNLFDFNKSCAGTMDIVWDRGGLSSIDVELRERYVTLMRSLLSPNFSYALWSTVYDDSTFNDFPTSMPEGVLRELFAGKGMKLRLIDTRSPSLPSHAKNGTVHLWHLTE</sequence>
<dbReference type="SUPFAM" id="SSF53335">
    <property type="entry name" value="S-adenosyl-L-methionine-dependent methyltransferases"/>
    <property type="match status" value="1"/>
</dbReference>
<dbReference type="PROSITE" id="PS51585">
    <property type="entry name" value="SAM_MT_TPMT"/>
    <property type="match status" value="1"/>
</dbReference>
<keyword evidence="8" id="KW-0949">S-adenosyl-L-methionine</keyword>
<dbReference type="PANTHER" id="PTHR10259">
    <property type="entry name" value="THIOPURINE S-METHYLTRANSFERASE"/>
    <property type="match status" value="1"/>
</dbReference>
<reference evidence="9" key="1">
    <citation type="submission" date="2016-02" db="EMBL/GenBank/DDBJ databases">
        <title>RNAseq analyses of the midgut from blood- or serum-fed Ixodes ricinus ticks.</title>
        <authorList>
            <person name="Perner J."/>
            <person name="Provaznik J."/>
            <person name="Schrenkova J."/>
            <person name="Urbanova V."/>
            <person name="Ribeiro J.M."/>
            <person name="Kopacek P."/>
        </authorList>
    </citation>
    <scope>NUCLEOTIDE SEQUENCE</scope>
    <source>
        <tissue evidence="9">Gut</tissue>
    </source>
</reference>
<evidence type="ECO:0000256" key="2">
    <source>
        <dbReference type="ARBA" id="ARBA00004496"/>
    </source>
</evidence>
<keyword evidence="6" id="KW-0489">Methyltransferase</keyword>
<dbReference type="GO" id="GO:0005737">
    <property type="term" value="C:cytoplasm"/>
    <property type="evidence" value="ECO:0007669"/>
    <property type="project" value="UniProtKB-SubCell"/>
</dbReference>